<protein>
    <submittedName>
        <fullName evidence="1">Cobalt-precorrin-5B (C(1))-methyltransferase</fullName>
        <ecNumber evidence="1">2.1.1.195</ecNumber>
    </submittedName>
</protein>
<dbReference type="EMBL" id="JBHSFP010000024">
    <property type="protein sequence ID" value="MFC4534701.1"/>
    <property type="molecule type" value="Genomic_DNA"/>
</dbReference>
<dbReference type="Pfam" id="PF01888">
    <property type="entry name" value="CbiD"/>
    <property type="match status" value="1"/>
</dbReference>
<keyword evidence="2" id="KW-1185">Reference proteome</keyword>
<proteinExistence type="predicted"/>
<dbReference type="GO" id="GO:0032259">
    <property type="term" value="P:methylation"/>
    <property type="evidence" value="ECO:0007669"/>
    <property type="project" value="UniProtKB-KW"/>
</dbReference>
<reference evidence="2" key="1">
    <citation type="journal article" date="2019" name="Int. J. Syst. Evol. Microbiol.">
        <title>The Global Catalogue of Microorganisms (GCM) 10K type strain sequencing project: providing services to taxonomists for standard genome sequencing and annotation.</title>
        <authorList>
            <consortium name="The Broad Institute Genomics Platform"/>
            <consortium name="The Broad Institute Genome Sequencing Center for Infectious Disease"/>
            <person name="Wu L."/>
            <person name="Ma J."/>
        </authorList>
    </citation>
    <scope>NUCLEOTIDE SEQUENCE [LARGE SCALE GENOMIC DNA]</scope>
    <source>
        <strain evidence="2">CGMCC 4.7132</strain>
    </source>
</reference>
<dbReference type="SUPFAM" id="SSF111342">
    <property type="entry name" value="CbiD-like"/>
    <property type="match status" value="1"/>
</dbReference>
<evidence type="ECO:0000313" key="2">
    <source>
        <dbReference type="Proteomes" id="UP001596004"/>
    </source>
</evidence>
<dbReference type="GO" id="GO:0008168">
    <property type="term" value="F:methyltransferase activity"/>
    <property type="evidence" value="ECO:0007669"/>
    <property type="project" value="UniProtKB-KW"/>
</dbReference>
<dbReference type="RefSeq" id="WP_380845851.1">
    <property type="nucleotide sequence ID" value="NZ_JBHSFP010000024.1"/>
</dbReference>
<name>A0ABV9CN25_9ACTN</name>
<dbReference type="Proteomes" id="UP001596004">
    <property type="component" value="Unassembled WGS sequence"/>
</dbReference>
<dbReference type="EC" id="2.1.1.195" evidence="1"/>
<keyword evidence="1" id="KW-0489">Methyltransferase</keyword>
<organism evidence="1 2">
    <name type="scientific">Sphaerisporangium dianthi</name>
    <dbReference type="NCBI Taxonomy" id="1436120"/>
    <lineage>
        <taxon>Bacteria</taxon>
        <taxon>Bacillati</taxon>
        <taxon>Actinomycetota</taxon>
        <taxon>Actinomycetes</taxon>
        <taxon>Streptosporangiales</taxon>
        <taxon>Streptosporangiaceae</taxon>
        <taxon>Sphaerisporangium</taxon>
    </lineage>
</organism>
<keyword evidence="1" id="KW-0808">Transferase</keyword>
<comment type="caution">
    <text evidence="1">The sequence shown here is derived from an EMBL/GenBank/DDBJ whole genome shotgun (WGS) entry which is preliminary data.</text>
</comment>
<accession>A0ABV9CN25</accession>
<gene>
    <name evidence="1" type="ORF">ACFO60_28420</name>
</gene>
<sequence length="92" mass="9876">MSTGLRYRWTTGACATAATTAASTALLTGTFPGPVEIRPPRGRTPAFAPLVEELGADPRGEHWARAGVVKLYPCWEPGVNCQPGYAWDSRET</sequence>
<evidence type="ECO:0000313" key="1">
    <source>
        <dbReference type="EMBL" id="MFC4534701.1"/>
    </source>
</evidence>
<dbReference type="InterPro" id="IPR036074">
    <property type="entry name" value="CbiD_sf"/>
</dbReference>
<dbReference type="InterPro" id="IPR002748">
    <property type="entry name" value="CbiD"/>
</dbReference>